<dbReference type="PRINTS" id="PR00455">
    <property type="entry name" value="HTHTETR"/>
</dbReference>
<evidence type="ECO:0000256" key="2">
    <source>
        <dbReference type="PROSITE-ProRule" id="PRU00335"/>
    </source>
</evidence>
<evidence type="ECO:0000259" key="3">
    <source>
        <dbReference type="PROSITE" id="PS50977"/>
    </source>
</evidence>
<feature type="DNA-binding region" description="H-T-H motif" evidence="2">
    <location>
        <begin position="24"/>
        <end position="43"/>
    </location>
</feature>
<evidence type="ECO:0000313" key="5">
    <source>
        <dbReference type="Proteomes" id="UP000243378"/>
    </source>
</evidence>
<evidence type="ECO:0000256" key="1">
    <source>
        <dbReference type="ARBA" id="ARBA00023125"/>
    </source>
</evidence>
<dbReference type="EMBL" id="FNBM01000001">
    <property type="protein sequence ID" value="SDE90765.1"/>
    <property type="molecule type" value="Genomic_DNA"/>
</dbReference>
<dbReference type="Gene3D" id="1.10.357.10">
    <property type="entry name" value="Tetracycline Repressor, domain 2"/>
    <property type="match status" value="1"/>
</dbReference>
<dbReference type="RefSeq" id="WP_092363844.1">
    <property type="nucleotide sequence ID" value="NZ_FNBM01000001.1"/>
</dbReference>
<dbReference type="GO" id="GO:0003700">
    <property type="term" value="F:DNA-binding transcription factor activity"/>
    <property type="evidence" value="ECO:0007669"/>
    <property type="project" value="TreeGrafter"/>
</dbReference>
<dbReference type="Pfam" id="PF00440">
    <property type="entry name" value="TetR_N"/>
    <property type="match status" value="1"/>
</dbReference>
<dbReference type="GO" id="GO:0000976">
    <property type="term" value="F:transcription cis-regulatory region binding"/>
    <property type="evidence" value="ECO:0007669"/>
    <property type="project" value="TreeGrafter"/>
</dbReference>
<gene>
    <name evidence="4" type="ORF">SAMN05216381_0305</name>
</gene>
<feature type="domain" description="HTH tetR-type" evidence="3">
    <location>
        <begin position="1"/>
        <end position="61"/>
    </location>
</feature>
<dbReference type="InterPro" id="IPR001647">
    <property type="entry name" value="HTH_TetR"/>
</dbReference>
<sequence>MDKRTEIIAGATRLFEAEGFRGIGVDRVIAPSGVSTRTLYKHFGSRDGLVLAVLEARHRAFMERLEAQPGDIETLFNALRGWVIEHGTLGCMLLRARAEYAQASTEIVSLVQGQKVEFREDIAKRVELALGRNDERLCTQLWLLFEGATAAASVAGASVIDDARDAASALLALAKAGRP</sequence>
<dbReference type="InterPro" id="IPR050109">
    <property type="entry name" value="HTH-type_TetR-like_transc_reg"/>
</dbReference>
<dbReference type="InterPro" id="IPR009057">
    <property type="entry name" value="Homeodomain-like_sf"/>
</dbReference>
<name>A0A1G7GRJ2_9GAMM</name>
<organism evidence="4 5">
    <name type="scientific">Phytopseudomonas seleniipraecipitans</name>
    <dbReference type="NCBI Taxonomy" id="640205"/>
    <lineage>
        <taxon>Bacteria</taxon>
        <taxon>Pseudomonadati</taxon>
        <taxon>Pseudomonadota</taxon>
        <taxon>Gammaproteobacteria</taxon>
        <taxon>Pseudomonadales</taxon>
        <taxon>Pseudomonadaceae</taxon>
        <taxon>Phytopseudomonas</taxon>
    </lineage>
</organism>
<dbReference type="PANTHER" id="PTHR30055:SF200">
    <property type="entry name" value="HTH-TYPE TRANSCRIPTIONAL REPRESSOR BDCR"/>
    <property type="match status" value="1"/>
</dbReference>
<keyword evidence="1 2" id="KW-0238">DNA-binding</keyword>
<dbReference type="PROSITE" id="PS50977">
    <property type="entry name" value="HTH_TETR_2"/>
    <property type="match status" value="1"/>
</dbReference>
<accession>A0A1G7GRJ2</accession>
<dbReference type="PANTHER" id="PTHR30055">
    <property type="entry name" value="HTH-TYPE TRANSCRIPTIONAL REGULATOR RUTR"/>
    <property type="match status" value="1"/>
</dbReference>
<dbReference type="AlphaFoldDB" id="A0A1G7GRJ2"/>
<dbReference type="STRING" id="640205.SAMN05216381_0305"/>
<proteinExistence type="predicted"/>
<dbReference type="InterPro" id="IPR036271">
    <property type="entry name" value="Tet_transcr_reg_TetR-rel_C_sf"/>
</dbReference>
<dbReference type="SUPFAM" id="SSF46689">
    <property type="entry name" value="Homeodomain-like"/>
    <property type="match status" value="1"/>
</dbReference>
<reference evidence="4 5" key="1">
    <citation type="submission" date="2016-10" db="EMBL/GenBank/DDBJ databases">
        <authorList>
            <person name="de Groot N.N."/>
        </authorList>
    </citation>
    <scope>NUCLEOTIDE SEQUENCE [LARGE SCALE GENOMIC DNA]</scope>
    <source>
        <strain evidence="4 5">LMG 25475</strain>
    </source>
</reference>
<evidence type="ECO:0000313" key="4">
    <source>
        <dbReference type="EMBL" id="SDE90765.1"/>
    </source>
</evidence>
<dbReference type="Proteomes" id="UP000243378">
    <property type="component" value="Unassembled WGS sequence"/>
</dbReference>
<dbReference type="SUPFAM" id="SSF48498">
    <property type="entry name" value="Tetracyclin repressor-like, C-terminal domain"/>
    <property type="match status" value="1"/>
</dbReference>
<dbReference type="OrthoDB" id="116240at2"/>
<protein>
    <submittedName>
        <fullName evidence="4">Transcriptional regulator, TetR family</fullName>
    </submittedName>
</protein>